<dbReference type="Proteomes" id="UP000297422">
    <property type="component" value="Unassembled WGS sequence"/>
</dbReference>
<evidence type="ECO:0000313" key="4">
    <source>
        <dbReference type="Proteomes" id="UP000266669"/>
    </source>
</evidence>
<keyword evidence="5" id="KW-1185">Reference proteome</keyword>
<protein>
    <submittedName>
        <fullName evidence="2">Uncharacterized protein</fullName>
    </submittedName>
</protein>
<feature type="transmembrane region" description="Helical" evidence="1">
    <location>
        <begin position="50"/>
        <end position="74"/>
    </location>
</feature>
<name>A0A4R9L8S5_9LEPT</name>
<feature type="transmembrane region" description="Helical" evidence="1">
    <location>
        <begin position="80"/>
        <end position="104"/>
    </location>
</feature>
<reference evidence="5" key="3">
    <citation type="journal article" date="2019" name="PLoS Negl. Trop. Dis.">
        <title>Revisiting the worldwide diversity of Leptospira species in the environment.</title>
        <authorList>
            <person name="Vincent A.T."/>
            <person name="Schiettekatte O."/>
            <person name="Bourhy P."/>
            <person name="Veyrier F.J."/>
            <person name="Picardeau M."/>
        </authorList>
    </citation>
    <scope>NUCLEOTIDE SEQUENCE [LARGE SCALE GENOMIC DNA]</scope>
    <source>
        <strain evidence="5">201702407</strain>
    </source>
</reference>
<organism evidence="2 4">
    <name type="scientific">Leptospira stimsonii</name>
    <dbReference type="NCBI Taxonomy" id="2202203"/>
    <lineage>
        <taxon>Bacteria</taxon>
        <taxon>Pseudomonadati</taxon>
        <taxon>Spirochaetota</taxon>
        <taxon>Spirochaetia</taxon>
        <taxon>Leptospirales</taxon>
        <taxon>Leptospiraceae</taxon>
        <taxon>Leptospira</taxon>
    </lineage>
</organism>
<evidence type="ECO:0000313" key="2">
    <source>
        <dbReference type="EMBL" id="RHX84181.1"/>
    </source>
</evidence>
<evidence type="ECO:0000256" key="1">
    <source>
        <dbReference type="SAM" id="Phobius"/>
    </source>
</evidence>
<reference evidence="3" key="2">
    <citation type="submission" date="2018-10" db="EMBL/GenBank/DDBJ databases">
        <authorList>
            <person name="Vincent A.T."/>
            <person name="Schiettekatte O."/>
            <person name="Bourhy P."/>
            <person name="Veyrier F.J."/>
            <person name="Picardeau M."/>
        </authorList>
    </citation>
    <scope>NUCLEOTIDE SEQUENCE</scope>
    <source>
        <strain evidence="3">201702407</strain>
    </source>
</reference>
<evidence type="ECO:0000313" key="5">
    <source>
        <dbReference type="Proteomes" id="UP000297422"/>
    </source>
</evidence>
<feature type="transmembrane region" description="Helical" evidence="1">
    <location>
        <begin position="12"/>
        <end position="29"/>
    </location>
</feature>
<gene>
    <name evidence="2" type="ORF">DLM78_19090</name>
    <name evidence="3" type="ORF">EHQ90_00705</name>
</gene>
<dbReference type="RefSeq" id="WP_118983375.1">
    <property type="nucleotide sequence ID" value="NZ_QHCS01000006.1"/>
</dbReference>
<sequence>MTDSKEESVGLWAGFIYFISSFLAAGTIADRIASTIVEWRKVSNFEGAAGYAYALQIPAWFMIALVTLWILYLFLRKQPIVVYFAIFIYIGISIPFLLLILDLIGIRS</sequence>
<dbReference type="Proteomes" id="UP000266669">
    <property type="component" value="Unassembled WGS sequence"/>
</dbReference>
<accession>A0A4R9L8S5</accession>
<keyword evidence="1" id="KW-0472">Membrane</keyword>
<evidence type="ECO:0000313" key="3">
    <source>
        <dbReference type="EMBL" id="TGM22460.1"/>
    </source>
</evidence>
<dbReference type="AlphaFoldDB" id="A0A4R9L8S5"/>
<reference evidence="2" key="4">
    <citation type="journal article" date="2020" name="Int. J. Syst. Evol. Microbiol.">
        <title>Leptospira yasudae sp. nov. and Leptospira stimsonii sp. nov., two new species of the pathogenic group isolated from environmental sources.</title>
        <authorList>
            <person name="Casanovas-Massana A."/>
            <person name="Hamond C."/>
            <person name="Santos L.A."/>
            <person name="de Oliveira D."/>
            <person name="Hacker K.P."/>
            <person name="Balassiano I."/>
            <person name="Costa F."/>
            <person name="Medeiros M.A."/>
            <person name="Reis M.G."/>
            <person name="Ko A.I."/>
            <person name="Wunder E.A."/>
        </authorList>
    </citation>
    <scope>NUCLEOTIDE SEQUENCE</scope>
    <source>
        <strain evidence="2">AMB6-RJ</strain>
    </source>
</reference>
<dbReference type="EMBL" id="RQGT01000005">
    <property type="protein sequence ID" value="TGM22460.1"/>
    <property type="molecule type" value="Genomic_DNA"/>
</dbReference>
<reference evidence="4" key="1">
    <citation type="submission" date="2018-05" db="EMBL/GenBank/DDBJ databases">
        <title>Leptospira yasudae sp. nov. and Leptospira stimsonii sp. nov., two pathogenic species of the genus Leptospira isolated from environmental sources.</title>
        <authorList>
            <person name="Casanovas-Massana A."/>
            <person name="Hamond C."/>
            <person name="Santos L.A."/>
            <person name="Hacker K.P."/>
            <person name="Balassiano I."/>
            <person name="Medeiros M.A."/>
            <person name="Reis M.G."/>
            <person name="Ko A.I."/>
            <person name="Wunder E.A."/>
        </authorList>
    </citation>
    <scope>NUCLEOTIDE SEQUENCE [LARGE SCALE GENOMIC DNA]</scope>
    <source>
        <strain evidence="4">AMB6-RJ</strain>
    </source>
</reference>
<comment type="caution">
    <text evidence="2">The sequence shown here is derived from an EMBL/GenBank/DDBJ whole genome shotgun (WGS) entry which is preliminary data.</text>
</comment>
<keyword evidence="1" id="KW-0812">Transmembrane</keyword>
<dbReference type="EMBL" id="QHCS01000006">
    <property type="protein sequence ID" value="RHX84181.1"/>
    <property type="molecule type" value="Genomic_DNA"/>
</dbReference>
<keyword evidence="1" id="KW-1133">Transmembrane helix</keyword>
<proteinExistence type="predicted"/>